<feature type="transmembrane region" description="Helical" evidence="2">
    <location>
        <begin position="363"/>
        <end position="382"/>
    </location>
</feature>
<feature type="compositionally biased region" description="Basic and acidic residues" evidence="1">
    <location>
        <begin position="407"/>
        <end position="417"/>
    </location>
</feature>
<dbReference type="PANTHER" id="PTHR36840">
    <property type="entry name" value="BLL5714 PROTEIN"/>
    <property type="match status" value="1"/>
</dbReference>
<dbReference type="AlphaFoldDB" id="A0A8J3QTY1"/>
<dbReference type="Pfam" id="PF06772">
    <property type="entry name" value="LtrA"/>
    <property type="match status" value="1"/>
</dbReference>
<evidence type="ECO:0000256" key="2">
    <source>
        <dbReference type="SAM" id="Phobius"/>
    </source>
</evidence>
<feature type="transmembrane region" description="Helical" evidence="2">
    <location>
        <begin position="46"/>
        <end position="64"/>
    </location>
</feature>
<feature type="region of interest" description="Disordered" evidence="1">
    <location>
        <begin position="388"/>
        <end position="417"/>
    </location>
</feature>
<dbReference type="EMBL" id="BONZ01000027">
    <property type="protein sequence ID" value="GIH14796.1"/>
    <property type="molecule type" value="Genomic_DNA"/>
</dbReference>
<dbReference type="PANTHER" id="PTHR36840:SF1">
    <property type="entry name" value="BLL5714 PROTEIN"/>
    <property type="match status" value="1"/>
</dbReference>
<feature type="transmembrane region" description="Helical" evidence="2">
    <location>
        <begin position="110"/>
        <end position="131"/>
    </location>
</feature>
<feature type="transmembrane region" description="Helical" evidence="2">
    <location>
        <begin position="143"/>
        <end position="161"/>
    </location>
</feature>
<evidence type="ECO:0000313" key="3">
    <source>
        <dbReference type="EMBL" id="GIH14796.1"/>
    </source>
</evidence>
<comment type="caution">
    <text evidence="3">The sequence shown here is derived from an EMBL/GenBank/DDBJ whole genome shotgun (WGS) entry which is preliminary data.</text>
</comment>
<protein>
    <submittedName>
        <fullName evidence="3">Membrane protein</fullName>
    </submittedName>
</protein>
<keyword evidence="2" id="KW-0812">Transmembrane</keyword>
<feature type="transmembrane region" description="Helical" evidence="2">
    <location>
        <begin position="312"/>
        <end position="331"/>
    </location>
</feature>
<dbReference type="Proteomes" id="UP000642748">
    <property type="component" value="Unassembled WGS sequence"/>
</dbReference>
<dbReference type="InterPro" id="IPR010640">
    <property type="entry name" value="Low_temperature_requirement_A"/>
</dbReference>
<evidence type="ECO:0000256" key="1">
    <source>
        <dbReference type="SAM" id="MobiDB-lite"/>
    </source>
</evidence>
<evidence type="ECO:0000313" key="4">
    <source>
        <dbReference type="Proteomes" id="UP000642748"/>
    </source>
</evidence>
<feature type="transmembrane region" description="Helical" evidence="2">
    <location>
        <begin position="167"/>
        <end position="190"/>
    </location>
</feature>
<name>A0A8J3QTY1_9ACTN</name>
<sequence>MAAPSGEGHGLRVPGTATQVTPTELFFDLVYVLAVTQLTRLLREDLTWRGAVHTTLLLLAVWWAWTDTAWTTNWFDPNQSSVRLMLLVVMMLSLVLSGTLTDAYGGRGLWFAGAYAAIQLGRTGFAVARLARGSRLRRNFQRFMVWKVVAAALWIAGGLVHESARTGVWAVGVVIEYAAAPLGFYVPGLGRSGPGDWQISGEHLAARYQQFVLVALGESVLVAGTAFDALPEHPAVLGAFVVVFAGSVALWWIYFDRFAEAATRVIGSVSDPGRLGRSAYTYFQLPIIAGVIVSAVGDDLVIAHPGGPPNTATTVTVLAGPALFLIGHALFKKSVFNLLSPARLGAVALLGALAAVAPVVPPTALSGMAAAVVVAVAVYDRWRQVKHPPHRELAASPGQAASPGEAAGHDGEPRSGG</sequence>
<proteinExistence type="predicted"/>
<feature type="transmembrane region" description="Helical" evidence="2">
    <location>
        <begin position="84"/>
        <end position="104"/>
    </location>
</feature>
<reference evidence="3" key="1">
    <citation type="submission" date="2021-01" db="EMBL/GenBank/DDBJ databases">
        <title>Whole genome shotgun sequence of Rugosimonospora africana NBRC 104875.</title>
        <authorList>
            <person name="Komaki H."/>
            <person name="Tamura T."/>
        </authorList>
    </citation>
    <scope>NUCLEOTIDE SEQUENCE</scope>
    <source>
        <strain evidence="3">NBRC 104875</strain>
    </source>
</reference>
<keyword evidence="2" id="KW-0472">Membrane</keyword>
<feature type="transmembrane region" description="Helical" evidence="2">
    <location>
        <begin position="236"/>
        <end position="255"/>
    </location>
</feature>
<gene>
    <name evidence="3" type="ORF">Raf01_29680</name>
</gene>
<dbReference type="RefSeq" id="WP_203918419.1">
    <property type="nucleotide sequence ID" value="NZ_BONZ01000027.1"/>
</dbReference>
<feature type="transmembrane region" description="Helical" evidence="2">
    <location>
        <begin position="279"/>
        <end position="297"/>
    </location>
</feature>
<keyword evidence="2" id="KW-1133">Transmembrane helix</keyword>
<keyword evidence="4" id="KW-1185">Reference proteome</keyword>
<organism evidence="3 4">
    <name type="scientific">Rugosimonospora africana</name>
    <dbReference type="NCBI Taxonomy" id="556532"/>
    <lineage>
        <taxon>Bacteria</taxon>
        <taxon>Bacillati</taxon>
        <taxon>Actinomycetota</taxon>
        <taxon>Actinomycetes</taxon>
        <taxon>Micromonosporales</taxon>
        <taxon>Micromonosporaceae</taxon>
        <taxon>Rugosimonospora</taxon>
    </lineage>
</organism>
<accession>A0A8J3QTY1</accession>